<dbReference type="AlphaFoldDB" id="A0A0C9Z0L5"/>
<name>A0A0C9Z0L5_9AGAM</name>
<dbReference type="Proteomes" id="UP000054018">
    <property type="component" value="Unassembled WGS sequence"/>
</dbReference>
<evidence type="ECO:0000313" key="1">
    <source>
        <dbReference type="EMBL" id="KIK22581.1"/>
    </source>
</evidence>
<dbReference type="EMBL" id="KN833738">
    <property type="protein sequence ID" value="KIK22581.1"/>
    <property type="molecule type" value="Genomic_DNA"/>
</dbReference>
<reference evidence="2" key="2">
    <citation type="submission" date="2015-01" db="EMBL/GenBank/DDBJ databases">
        <title>Evolutionary Origins and Diversification of the Mycorrhizal Mutualists.</title>
        <authorList>
            <consortium name="DOE Joint Genome Institute"/>
            <consortium name="Mycorrhizal Genomics Consortium"/>
            <person name="Kohler A."/>
            <person name="Kuo A."/>
            <person name="Nagy L.G."/>
            <person name="Floudas D."/>
            <person name="Copeland A."/>
            <person name="Barry K.W."/>
            <person name="Cichocki N."/>
            <person name="Veneault-Fourrey C."/>
            <person name="LaButti K."/>
            <person name="Lindquist E.A."/>
            <person name="Lipzen A."/>
            <person name="Lundell T."/>
            <person name="Morin E."/>
            <person name="Murat C."/>
            <person name="Riley R."/>
            <person name="Ohm R."/>
            <person name="Sun H."/>
            <person name="Tunlid A."/>
            <person name="Henrissat B."/>
            <person name="Grigoriev I.V."/>
            <person name="Hibbett D.S."/>
            <person name="Martin F."/>
        </authorList>
    </citation>
    <scope>NUCLEOTIDE SEQUENCE [LARGE SCALE GENOMIC DNA]</scope>
    <source>
        <strain evidence="2">441</strain>
    </source>
</reference>
<evidence type="ECO:0000313" key="2">
    <source>
        <dbReference type="Proteomes" id="UP000054018"/>
    </source>
</evidence>
<accession>A0A0C9Z0L5</accession>
<sequence>MQITRRIYALVPISYCKLDRLVLQSTLSNTPGATLFTSPRTEPDCIVATFQSNPDPEFIFPSPIFNLISLAL</sequence>
<gene>
    <name evidence="1" type="ORF">PISMIDRAFT_680192</name>
</gene>
<dbReference type="HOGENOM" id="CLU_2723165_0_0_1"/>
<proteinExistence type="predicted"/>
<protein>
    <submittedName>
        <fullName evidence="1">Uncharacterized protein</fullName>
    </submittedName>
</protein>
<organism evidence="1 2">
    <name type="scientific">Pisolithus microcarpus 441</name>
    <dbReference type="NCBI Taxonomy" id="765257"/>
    <lineage>
        <taxon>Eukaryota</taxon>
        <taxon>Fungi</taxon>
        <taxon>Dikarya</taxon>
        <taxon>Basidiomycota</taxon>
        <taxon>Agaricomycotina</taxon>
        <taxon>Agaricomycetes</taxon>
        <taxon>Agaricomycetidae</taxon>
        <taxon>Boletales</taxon>
        <taxon>Sclerodermatineae</taxon>
        <taxon>Pisolithaceae</taxon>
        <taxon>Pisolithus</taxon>
    </lineage>
</organism>
<keyword evidence="2" id="KW-1185">Reference proteome</keyword>
<reference evidence="1 2" key="1">
    <citation type="submission" date="2014-04" db="EMBL/GenBank/DDBJ databases">
        <authorList>
            <consortium name="DOE Joint Genome Institute"/>
            <person name="Kuo A."/>
            <person name="Kohler A."/>
            <person name="Costa M.D."/>
            <person name="Nagy L.G."/>
            <person name="Floudas D."/>
            <person name="Copeland A."/>
            <person name="Barry K.W."/>
            <person name="Cichocki N."/>
            <person name="Veneault-Fourrey C."/>
            <person name="LaButti K."/>
            <person name="Lindquist E.A."/>
            <person name="Lipzen A."/>
            <person name="Lundell T."/>
            <person name="Morin E."/>
            <person name="Murat C."/>
            <person name="Sun H."/>
            <person name="Tunlid A."/>
            <person name="Henrissat B."/>
            <person name="Grigoriev I.V."/>
            <person name="Hibbett D.S."/>
            <person name="Martin F."/>
            <person name="Nordberg H.P."/>
            <person name="Cantor M.N."/>
            <person name="Hua S.X."/>
        </authorList>
    </citation>
    <scope>NUCLEOTIDE SEQUENCE [LARGE SCALE GENOMIC DNA]</scope>
    <source>
        <strain evidence="1 2">441</strain>
    </source>
</reference>